<dbReference type="InterPro" id="IPR003959">
    <property type="entry name" value="ATPase_AAA_core"/>
</dbReference>
<keyword evidence="4" id="KW-1185">Reference proteome</keyword>
<sequence length="440" mass="50256">MIQKLKSIIIENIKNVKYGEIYFETSEGFLNTTGIYGQNGSGKTTVIDVLEMIKELIQGKKLGSKYSGLIDFEEISKVRIETEILNESINRYEIVFKKVNIEGKDSIEILSETLSKKLNKKYQKFKTIIEFLSREKTISFHTLSKFELSEDALKILKSVSMENQSSFIFQQNLLKNLNDFSRADYEKKILDEFKSFANNLRIYTSEYGGLISANFMAPVSIYYSEQDSTYNGIVPVPLGPQGYLSNRFINIYKHILPQMNVLLKQIVPGITIGYDVRDTRLGESGQDEHRVEFYSTRDGKKFSLRYESDGIKKIIALLNFLIEVYNDPNIIVAIDELDSGIFEFLLGEIVSVISTGSKGQVIFTSHNLRVLEVLPKNKVVFSTTNPSNRYIRLKGVKTTNNLRDFYIRSLLVGGQEEELYISKNASNIRRALKKAGQKND</sequence>
<dbReference type="PANTHER" id="PTHR40396">
    <property type="entry name" value="ATPASE-LIKE PROTEIN"/>
    <property type="match status" value="1"/>
</dbReference>
<evidence type="ECO:0000313" key="4">
    <source>
        <dbReference type="Proteomes" id="UP000034513"/>
    </source>
</evidence>
<evidence type="ECO:0000259" key="1">
    <source>
        <dbReference type="Pfam" id="PF13304"/>
    </source>
</evidence>
<reference evidence="3 4" key="1">
    <citation type="submission" date="2015-04" db="EMBL/GenBank/DDBJ databases">
        <title>Evaluation of non-dairy Lactococcus lactis with potential dairy applications reveals extensive phenotype-genotype disparity.</title>
        <authorList>
            <person name="Cavanagh D."/>
            <person name="Casey A."/>
            <person name="Altermann E."/>
            <person name="Cotter P."/>
            <person name="Fitzgerald G.F."/>
            <person name="McAuliffe O."/>
        </authorList>
    </citation>
    <scope>NUCLEOTIDE SEQUENCE [LARGE SCALE GENOMIC DNA]</scope>
    <source>
        <strain evidence="3 4">DPC6856</strain>
    </source>
</reference>
<reference evidence="2 5" key="2">
    <citation type="submission" date="2020-12" db="EMBL/GenBank/DDBJ databases">
        <title>Complete genome sequence of lactococcus lactis subsp. cremoris strain EPSC and strain G3-2.</title>
        <authorList>
            <person name="Kita K."/>
            <person name="Ishikawa S."/>
        </authorList>
    </citation>
    <scope>NUCLEOTIDE SEQUENCE [LARGE SCALE GENOMIC DNA]</scope>
    <source>
        <strain evidence="2 5">EPSC</strain>
    </source>
</reference>
<proteinExistence type="predicted"/>
<gene>
    <name evidence="2" type="ORF">LLC_18260</name>
    <name evidence="3" type="ORF">VN93_2618</name>
</gene>
<accession>A0AAD1JZN4</accession>
<dbReference type="PANTHER" id="PTHR40396:SF1">
    <property type="entry name" value="ATPASE AAA-TYPE CORE DOMAIN-CONTAINING PROTEIN"/>
    <property type="match status" value="1"/>
</dbReference>
<dbReference type="RefSeq" id="WP_011835935.1">
    <property type="nucleotide sequence ID" value="NZ_AP018499.1"/>
</dbReference>
<dbReference type="GO" id="GO:0005524">
    <property type="term" value="F:ATP binding"/>
    <property type="evidence" value="ECO:0007669"/>
    <property type="project" value="UniProtKB-KW"/>
</dbReference>
<name>A0AAD1JZN4_LACLC</name>
<dbReference type="EMBL" id="AP024222">
    <property type="protein sequence ID" value="BCO06586.1"/>
    <property type="molecule type" value="Genomic_DNA"/>
</dbReference>
<evidence type="ECO:0000313" key="5">
    <source>
        <dbReference type="Proteomes" id="UP000595253"/>
    </source>
</evidence>
<protein>
    <submittedName>
        <fullName evidence="2">DNA repair ATPase</fullName>
    </submittedName>
    <submittedName>
        <fullName evidence="3">Phosphonate ABC transporter, ATP-binding protein, phnC</fullName>
    </submittedName>
</protein>
<feature type="domain" description="ATPase AAA-type core" evidence="1">
    <location>
        <begin position="33"/>
        <end position="371"/>
    </location>
</feature>
<evidence type="ECO:0000313" key="3">
    <source>
        <dbReference type="EMBL" id="KKW69884.1"/>
    </source>
</evidence>
<dbReference type="OMA" id="AYNDENA"/>
<dbReference type="InterPro" id="IPR027417">
    <property type="entry name" value="P-loop_NTPase"/>
</dbReference>
<dbReference type="Gene3D" id="3.40.50.300">
    <property type="entry name" value="P-loop containing nucleotide triphosphate hydrolases"/>
    <property type="match status" value="1"/>
</dbReference>
<dbReference type="SUPFAM" id="SSF52540">
    <property type="entry name" value="P-loop containing nucleoside triphosphate hydrolases"/>
    <property type="match status" value="1"/>
</dbReference>
<dbReference type="Pfam" id="PF13304">
    <property type="entry name" value="AAA_21"/>
    <property type="match status" value="1"/>
</dbReference>
<dbReference type="Proteomes" id="UP000034513">
    <property type="component" value="Unassembled WGS sequence"/>
</dbReference>
<evidence type="ECO:0000313" key="2">
    <source>
        <dbReference type="EMBL" id="BCO06586.1"/>
    </source>
</evidence>
<dbReference type="GO" id="GO:0016887">
    <property type="term" value="F:ATP hydrolysis activity"/>
    <property type="evidence" value="ECO:0007669"/>
    <property type="project" value="InterPro"/>
</dbReference>
<dbReference type="EMBL" id="LAVW01000161">
    <property type="protein sequence ID" value="KKW69884.1"/>
    <property type="molecule type" value="Genomic_DNA"/>
</dbReference>
<dbReference type="AlphaFoldDB" id="A0AAD1JZN4"/>
<dbReference type="Proteomes" id="UP000595253">
    <property type="component" value="Chromosome"/>
</dbReference>
<keyword evidence="3" id="KW-0067">ATP-binding</keyword>
<keyword evidence="3" id="KW-0547">Nucleotide-binding</keyword>
<organism evidence="2 5">
    <name type="scientific">Lactococcus lactis subsp. cremoris</name>
    <name type="common">Streptococcus cremoris</name>
    <dbReference type="NCBI Taxonomy" id="1359"/>
    <lineage>
        <taxon>Bacteria</taxon>
        <taxon>Bacillati</taxon>
        <taxon>Bacillota</taxon>
        <taxon>Bacilli</taxon>
        <taxon>Lactobacillales</taxon>
        <taxon>Streptococcaceae</taxon>
        <taxon>Lactococcus</taxon>
    </lineage>
</organism>